<dbReference type="InterPro" id="IPR001647">
    <property type="entry name" value="HTH_TetR"/>
</dbReference>
<sequence length="226" mass="25028">MTQGLAATQDLPVIDTEDEAEDALQAGKRATTKAQNRSQILAAAREVFASLGYEATTVRDIIRRTSLASGTFYNYFPTKEAVFRAVVEDSARRVRQRLRAERRSARSFQDFCYQAYLTYFRYVVEDRPTYDLMRRNMAAIASVFASPELAEGRDELREDIADAVVRRLLPPTTDADMLTLAIHGIAVNLAARMIETGDNDVERAARFATGLLVAGALGGWAAPPQS</sequence>
<keyword evidence="7" id="KW-1185">Reference proteome</keyword>
<evidence type="ECO:0000259" key="5">
    <source>
        <dbReference type="PROSITE" id="PS50977"/>
    </source>
</evidence>
<dbReference type="RefSeq" id="WP_109922660.1">
    <property type="nucleotide sequence ID" value="NZ_QGLF01000005.1"/>
</dbReference>
<evidence type="ECO:0000256" key="2">
    <source>
        <dbReference type="ARBA" id="ARBA00023125"/>
    </source>
</evidence>
<dbReference type="GO" id="GO:0000976">
    <property type="term" value="F:transcription cis-regulatory region binding"/>
    <property type="evidence" value="ECO:0007669"/>
    <property type="project" value="TreeGrafter"/>
</dbReference>
<dbReference type="PROSITE" id="PS50977">
    <property type="entry name" value="HTH_TETR_2"/>
    <property type="match status" value="1"/>
</dbReference>
<dbReference type="OrthoDB" id="7185252at2"/>
<keyword evidence="2 4" id="KW-0238">DNA-binding</keyword>
<dbReference type="Pfam" id="PF00440">
    <property type="entry name" value="TetR_N"/>
    <property type="match status" value="1"/>
</dbReference>
<evidence type="ECO:0000313" key="7">
    <source>
        <dbReference type="Proteomes" id="UP000246077"/>
    </source>
</evidence>
<gene>
    <name evidence="6" type="ORF">DKG75_18575</name>
</gene>
<dbReference type="AlphaFoldDB" id="A0A317DX83"/>
<protein>
    <submittedName>
        <fullName evidence="6">TetR/AcrR family transcriptional regulator</fullName>
    </submittedName>
</protein>
<feature type="domain" description="HTH tetR-type" evidence="5">
    <location>
        <begin position="34"/>
        <end position="94"/>
    </location>
</feature>
<evidence type="ECO:0000256" key="1">
    <source>
        <dbReference type="ARBA" id="ARBA00023015"/>
    </source>
</evidence>
<reference evidence="7" key="1">
    <citation type="submission" date="2018-05" db="EMBL/GenBank/DDBJ databases">
        <title>Zavarzinia sp. HR-AS.</title>
        <authorList>
            <person name="Lee Y."/>
            <person name="Jeon C.O."/>
        </authorList>
    </citation>
    <scope>NUCLEOTIDE SEQUENCE [LARGE SCALE GENOMIC DNA]</scope>
    <source>
        <strain evidence="7">DSM 1231</strain>
    </source>
</reference>
<dbReference type="PRINTS" id="PR00455">
    <property type="entry name" value="HTHTETR"/>
</dbReference>
<evidence type="ECO:0000313" key="6">
    <source>
        <dbReference type="EMBL" id="PWR18974.1"/>
    </source>
</evidence>
<evidence type="ECO:0000256" key="3">
    <source>
        <dbReference type="ARBA" id="ARBA00023163"/>
    </source>
</evidence>
<dbReference type="PROSITE" id="PS01081">
    <property type="entry name" value="HTH_TETR_1"/>
    <property type="match status" value="1"/>
</dbReference>
<dbReference type="PANTHER" id="PTHR30055">
    <property type="entry name" value="HTH-TYPE TRANSCRIPTIONAL REGULATOR RUTR"/>
    <property type="match status" value="1"/>
</dbReference>
<dbReference type="Proteomes" id="UP000246077">
    <property type="component" value="Unassembled WGS sequence"/>
</dbReference>
<dbReference type="EMBL" id="QGLF01000005">
    <property type="protein sequence ID" value="PWR18974.1"/>
    <property type="molecule type" value="Genomic_DNA"/>
</dbReference>
<accession>A0A317DX83</accession>
<organism evidence="6 7">
    <name type="scientific">Zavarzinia compransoris</name>
    <dbReference type="NCBI Taxonomy" id="1264899"/>
    <lineage>
        <taxon>Bacteria</taxon>
        <taxon>Pseudomonadati</taxon>
        <taxon>Pseudomonadota</taxon>
        <taxon>Alphaproteobacteria</taxon>
        <taxon>Rhodospirillales</taxon>
        <taxon>Zavarziniaceae</taxon>
        <taxon>Zavarzinia</taxon>
    </lineage>
</organism>
<keyword evidence="3" id="KW-0804">Transcription</keyword>
<dbReference type="PANTHER" id="PTHR30055:SF234">
    <property type="entry name" value="HTH-TYPE TRANSCRIPTIONAL REGULATOR BETI"/>
    <property type="match status" value="1"/>
</dbReference>
<name>A0A317DX83_9PROT</name>
<proteinExistence type="predicted"/>
<dbReference type="Gene3D" id="1.10.357.10">
    <property type="entry name" value="Tetracycline Repressor, domain 2"/>
    <property type="match status" value="1"/>
</dbReference>
<keyword evidence="1" id="KW-0805">Transcription regulation</keyword>
<feature type="DNA-binding region" description="H-T-H motif" evidence="4">
    <location>
        <begin position="57"/>
        <end position="76"/>
    </location>
</feature>
<dbReference type="InterPro" id="IPR009057">
    <property type="entry name" value="Homeodomain-like_sf"/>
</dbReference>
<comment type="caution">
    <text evidence="6">The sequence shown here is derived from an EMBL/GenBank/DDBJ whole genome shotgun (WGS) entry which is preliminary data.</text>
</comment>
<evidence type="ECO:0000256" key="4">
    <source>
        <dbReference type="PROSITE-ProRule" id="PRU00335"/>
    </source>
</evidence>
<dbReference type="SUPFAM" id="SSF46689">
    <property type="entry name" value="Homeodomain-like"/>
    <property type="match status" value="1"/>
</dbReference>
<dbReference type="GO" id="GO:0003700">
    <property type="term" value="F:DNA-binding transcription factor activity"/>
    <property type="evidence" value="ECO:0007669"/>
    <property type="project" value="TreeGrafter"/>
</dbReference>
<dbReference type="InterPro" id="IPR023772">
    <property type="entry name" value="DNA-bd_HTH_TetR-type_CS"/>
</dbReference>
<dbReference type="InterPro" id="IPR050109">
    <property type="entry name" value="HTH-type_TetR-like_transc_reg"/>
</dbReference>